<evidence type="ECO:0000256" key="8">
    <source>
        <dbReference type="ARBA" id="ARBA00023136"/>
    </source>
</evidence>
<evidence type="ECO:0000259" key="10">
    <source>
        <dbReference type="PROSITE" id="PS51012"/>
    </source>
</evidence>
<dbReference type="PANTHER" id="PTHR30413:SF8">
    <property type="entry name" value="TRANSPORT PERMEASE PROTEIN"/>
    <property type="match status" value="1"/>
</dbReference>
<feature type="transmembrane region" description="Helical" evidence="9">
    <location>
        <begin position="242"/>
        <end position="258"/>
    </location>
</feature>
<gene>
    <name evidence="11" type="ORF">HHL09_00230</name>
</gene>
<keyword evidence="8 9" id="KW-0472">Membrane</keyword>
<dbReference type="PROSITE" id="PS51012">
    <property type="entry name" value="ABC_TM2"/>
    <property type="match status" value="1"/>
</dbReference>
<dbReference type="InterPro" id="IPR047817">
    <property type="entry name" value="ABC2_TM_bact-type"/>
</dbReference>
<accession>A0A858RC57</accession>
<dbReference type="KEGG" id="luo:HHL09_00230"/>
<dbReference type="Pfam" id="PF01061">
    <property type="entry name" value="ABC2_membrane"/>
    <property type="match status" value="1"/>
</dbReference>
<evidence type="ECO:0000256" key="7">
    <source>
        <dbReference type="ARBA" id="ARBA00022989"/>
    </source>
</evidence>
<evidence type="ECO:0000256" key="5">
    <source>
        <dbReference type="ARBA" id="ARBA00022519"/>
    </source>
</evidence>
<reference evidence="11 12" key="1">
    <citation type="submission" date="2020-04" db="EMBL/GenBank/DDBJ databases">
        <title>Luteolibacter sp. G-1-1-1 isolated from soil.</title>
        <authorList>
            <person name="Dahal R.H."/>
        </authorList>
    </citation>
    <scope>NUCLEOTIDE SEQUENCE [LARGE SCALE GENOMIC DNA]</scope>
    <source>
        <strain evidence="11 12">G-1-1-1</strain>
    </source>
</reference>
<feature type="transmembrane region" description="Helical" evidence="9">
    <location>
        <begin position="116"/>
        <end position="144"/>
    </location>
</feature>
<keyword evidence="3 9" id="KW-0813">Transport</keyword>
<feature type="transmembrane region" description="Helical" evidence="9">
    <location>
        <begin position="74"/>
        <end position="95"/>
    </location>
</feature>
<feature type="domain" description="ABC transmembrane type-2" evidence="10">
    <location>
        <begin position="42"/>
        <end position="264"/>
    </location>
</feature>
<protein>
    <recommendedName>
        <fullName evidence="9">Transport permease protein</fullName>
    </recommendedName>
</protein>
<evidence type="ECO:0000256" key="9">
    <source>
        <dbReference type="RuleBase" id="RU361157"/>
    </source>
</evidence>
<dbReference type="PANTHER" id="PTHR30413">
    <property type="entry name" value="INNER MEMBRANE TRANSPORT PERMEASE"/>
    <property type="match status" value="1"/>
</dbReference>
<evidence type="ECO:0000313" key="11">
    <source>
        <dbReference type="EMBL" id="QJE94275.1"/>
    </source>
</evidence>
<feature type="transmembrane region" description="Helical" evidence="9">
    <location>
        <begin position="185"/>
        <end position="207"/>
    </location>
</feature>
<feature type="transmembrane region" description="Helical" evidence="9">
    <location>
        <begin position="41"/>
        <end position="62"/>
    </location>
</feature>
<organism evidence="11 12">
    <name type="scientific">Luteolibacter luteus</name>
    <dbReference type="NCBI Taxonomy" id="2728835"/>
    <lineage>
        <taxon>Bacteria</taxon>
        <taxon>Pseudomonadati</taxon>
        <taxon>Verrucomicrobiota</taxon>
        <taxon>Verrucomicrobiia</taxon>
        <taxon>Verrucomicrobiales</taxon>
        <taxon>Verrucomicrobiaceae</taxon>
        <taxon>Luteolibacter</taxon>
    </lineage>
</organism>
<evidence type="ECO:0000256" key="3">
    <source>
        <dbReference type="ARBA" id="ARBA00022448"/>
    </source>
</evidence>
<sequence>MQTILEPGRAEKNYWQDLWHYRELFQVLAWRDLSVRYKQTIIGVAWALVRPFLTMIIFTIIFGKVAKLPTEGSAPYALMVFAGMLPWTFFATALSDASNSLVSNANLISKVYFPRLIVPTATVVVALVDFLISFIILVGMMIWYRYLPGWQILLLPGFVLMAFLASLGPGLWITALNVKYRDFRYVIPFMVQFGLYVSPVGFSSSVVPEKWRLLYSLNPMVGVIDGFRWCVLGRDVSFDPRTFGISIAVTVFFLWLGIRQFRRMEKSFADLV</sequence>
<dbReference type="GO" id="GO:0015920">
    <property type="term" value="P:lipopolysaccharide transport"/>
    <property type="evidence" value="ECO:0007669"/>
    <property type="project" value="TreeGrafter"/>
</dbReference>
<dbReference type="Proteomes" id="UP000501812">
    <property type="component" value="Chromosome"/>
</dbReference>
<keyword evidence="12" id="KW-1185">Reference proteome</keyword>
<name>A0A858RC57_9BACT</name>
<dbReference type="RefSeq" id="WP_169452496.1">
    <property type="nucleotide sequence ID" value="NZ_CP051774.1"/>
</dbReference>
<comment type="similarity">
    <text evidence="2 9">Belongs to the ABC-2 integral membrane protein family.</text>
</comment>
<dbReference type="GO" id="GO:0140359">
    <property type="term" value="F:ABC-type transporter activity"/>
    <property type="evidence" value="ECO:0007669"/>
    <property type="project" value="InterPro"/>
</dbReference>
<keyword evidence="5" id="KW-0997">Cell inner membrane</keyword>
<feature type="transmembrane region" description="Helical" evidence="9">
    <location>
        <begin position="150"/>
        <end position="173"/>
    </location>
</feature>
<comment type="subcellular location">
    <subcellularLocation>
        <location evidence="1">Cell inner membrane</location>
        <topology evidence="1">Multi-pass membrane protein</topology>
    </subcellularLocation>
    <subcellularLocation>
        <location evidence="9">Cell membrane</location>
        <topology evidence="9">Multi-pass membrane protein</topology>
    </subcellularLocation>
</comment>
<keyword evidence="6 9" id="KW-0812">Transmembrane</keyword>
<keyword evidence="4 9" id="KW-1003">Cell membrane</keyword>
<evidence type="ECO:0000256" key="4">
    <source>
        <dbReference type="ARBA" id="ARBA00022475"/>
    </source>
</evidence>
<proteinExistence type="inferred from homology"/>
<dbReference type="InterPro" id="IPR013525">
    <property type="entry name" value="ABC2_TM"/>
</dbReference>
<evidence type="ECO:0000256" key="2">
    <source>
        <dbReference type="ARBA" id="ARBA00007783"/>
    </source>
</evidence>
<dbReference type="EMBL" id="CP051774">
    <property type="protein sequence ID" value="QJE94275.1"/>
    <property type="molecule type" value="Genomic_DNA"/>
</dbReference>
<dbReference type="AlphaFoldDB" id="A0A858RC57"/>
<dbReference type="GO" id="GO:0005886">
    <property type="term" value="C:plasma membrane"/>
    <property type="evidence" value="ECO:0007669"/>
    <property type="project" value="UniProtKB-SubCell"/>
</dbReference>
<evidence type="ECO:0000256" key="1">
    <source>
        <dbReference type="ARBA" id="ARBA00004429"/>
    </source>
</evidence>
<keyword evidence="7 9" id="KW-1133">Transmembrane helix</keyword>
<evidence type="ECO:0000256" key="6">
    <source>
        <dbReference type="ARBA" id="ARBA00022692"/>
    </source>
</evidence>
<evidence type="ECO:0000313" key="12">
    <source>
        <dbReference type="Proteomes" id="UP000501812"/>
    </source>
</evidence>